<dbReference type="AlphaFoldDB" id="A0AAD4GGI6"/>
<accession>A0AAD4GGI6</accession>
<keyword evidence="2" id="KW-1185">Reference proteome</keyword>
<evidence type="ECO:0000313" key="1">
    <source>
        <dbReference type="EMBL" id="KAF8442373.1"/>
    </source>
</evidence>
<evidence type="ECO:0000313" key="2">
    <source>
        <dbReference type="Proteomes" id="UP001194468"/>
    </source>
</evidence>
<proteinExistence type="predicted"/>
<dbReference type="Proteomes" id="UP001194468">
    <property type="component" value="Unassembled WGS sequence"/>
</dbReference>
<comment type="caution">
    <text evidence="1">The sequence shown here is derived from an EMBL/GenBank/DDBJ whole genome shotgun (WGS) entry which is preliminary data.</text>
</comment>
<sequence>MVRLPLASSTSTRLNVRTSRVFAGVSTLSAGERGTRGELGRDGLRVHLQTRD</sequence>
<reference evidence="1" key="2">
    <citation type="journal article" date="2020" name="Nat. Commun.">
        <title>Large-scale genome sequencing of mycorrhizal fungi provides insights into the early evolution of symbiotic traits.</title>
        <authorList>
            <person name="Miyauchi S."/>
            <person name="Kiss E."/>
            <person name="Kuo A."/>
            <person name="Drula E."/>
            <person name="Kohler A."/>
            <person name="Sanchez-Garcia M."/>
            <person name="Morin E."/>
            <person name="Andreopoulos B."/>
            <person name="Barry K.W."/>
            <person name="Bonito G."/>
            <person name="Buee M."/>
            <person name="Carver A."/>
            <person name="Chen C."/>
            <person name="Cichocki N."/>
            <person name="Clum A."/>
            <person name="Culley D."/>
            <person name="Crous P.W."/>
            <person name="Fauchery L."/>
            <person name="Girlanda M."/>
            <person name="Hayes R.D."/>
            <person name="Keri Z."/>
            <person name="LaButti K."/>
            <person name="Lipzen A."/>
            <person name="Lombard V."/>
            <person name="Magnuson J."/>
            <person name="Maillard F."/>
            <person name="Murat C."/>
            <person name="Nolan M."/>
            <person name="Ohm R.A."/>
            <person name="Pangilinan J."/>
            <person name="Pereira M.F."/>
            <person name="Perotto S."/>
            <person name="Peter M."/>
            <person name="Pfister S."/>
            <person name="Riley R."/>
            <person name="Sitrit Y."/>
            <person name="Stielow J.B."/>
            <person name="Szollosi G."/>
            <person name="Zifcakova L."/>
            <person name="Stursova M."/>
            <person name="Spatafora J.W."/>
            <person name="Tedersoo L."/>
            <person name="Vaario L.M."/>
            <person name="Yamada A."/>
            <person name="Yan M."/>
            <person name="Wang P."/>
            <person name="Xu J."/>
            <person name="Bruns T."/>
            <person name="Baldrian P."/>
            <person name="Vilgalys R."/>
            <person name="Dunand C."/>
            <person name="Henrissat B."/>
            <person name="Grigoriev I.V."/>
            <person name="Hibbett D."/>
            <person name="Nagy L.G."/>
            <person name="Martin F.M."/>
        </authorList>
    </citation>
    <scope>NUCLEOTIDE SEQUENCE</scope>
    <source>
        <strain evidence="1">BED1</strain>
    </source>
</reference>
<organism evidence="1 2">
    <name type="scientific">Boletus edulis BED1</name>
    <dbReference type="NCBI Taxonomy" id="1328754"/>
    <lineage>
        <taxon>Eukaryota</taxon>
        <taxon>Fungi</taxon>
        <taxon>Dikarya</taxon>
        <taxon>Basidiomycota</taxon>
        <taxon>Agaricomycotina</taxon>
        <taxon>Agaricomycetes</taxon>
        <taxon>Agaricomycetidae</taxon>
        <taxon>Boletales</taxon>
        <taxon>Boletineae</taxon>
        <taxon>Boletaceae</taxon>
        <taxon>Boletoideae</taxon>
        <taxon>Boletus</taxon>
    </lineage>
</organism>
<feature type="non-terminal residue" evidence="1">
    <location>
        <position position="52"/>
    </location>
</feature>
<reference evidence="1" key="1">
    <citation type="submission" date="2019-10" db="EMBL/GenBank/DDBJ databases">
        <authorList>
            <consortium name="DOE Joint Genome Institute"/>
            <person name="Kuo A."/>
            <person name="Miyauchi S."/>
            <person name="Kiss E."/>
            <person name="Drula E."/>
            <person name="Kohler A."/>
            <person name="Sanchez-Garcia M."/>
            <person name="Andreopoulos B."/>
            <person name="Barry K.W."/>
            <person name="Bonito G."/>
            <person name="Buee M."/>
            <person name="Carver A."/>
            <person name="Chen C."/>
            <person name="Cichocki N."/>
            <person name="Clum A."/>
            <person name="Culley D."/>
            <person name="Crous P.W."/>
            <person name="Fauchery L."/>
            <person name="Girlanda M."/>
            <person name="Hayes R."/>
            <person name="Keri Z."/>
            <person name="LaButti K."/>
            <person name="Lipzen A."/>
            <person name="Lombard V."/>
            <person name="Magnuson J."/>
            <person name="Maillard F."/>
            <person name="Morin E."/>
            <person name="Murat C."/>
            <person name="Nolan M."/>
            <person name="Ohm R."/>
            <person name="Pangilinan J."/>
            <person name="Pereira M."/>
            <person name="Perotto S."/>
            <person name="Peter M."/>
            <person name="Riley R."/>
            <person name="Sitrit Y."/>
            <person name="Stielow B."/>
            <person name="Szollosi G."/>
            <person name="Zifcakova L."/>
            <person name="Stursova M."/>
            <person name="Spatafora J.W."/>
            <person name="Tedersoo L."/>
            <person name="Vaario L.-M."/>
            <person name="Yamada A."/>
            <person name="Yan M."/>
            <person name="Wang P."/>
            <person name="Xu J."/>
            <person name="Bruns T."/>
            <person name="Baldrian P."/>
            <person name="Vilgalys R."/>
            <person name="Henrissat B."/>
            <person name="Grigoriev I.V."/>
            <person name="Hibbett D."/>
            <person name="Nagy L.G."/>
            <person name="Martin F.M."/>
        </authorList>
    </citation>
    <scope>NUCLEOTIDE SEQUENCE</scope>
    <source>
        <strain evidence="1">BED1</strain>
    </source>
</reference>
<gene>
    <name evidence="1" type="ORF">L210DRAFT_938561</name>
</gene>
<name>A0AAD4GGI6_BOLED</name>
<dbReference type="EMBL" id="WHUW01000009">
    <property type="protein sequence ID" value="KAF8442373.1"/>
    <property type="molecule type" value="Genomic_DNA"/>
</dbReference>
<protein>
    <submittedName>
        <fullName evidence="1">Uncharacterized protein</fullName>
    </submittedName>
</protein>